<gene>
    <name evidence="2" type="ORF">BFJ68_g12880</name>
</gene>
<accession>A0A420Q5Y2</accession>
<evidence type="ECO:0000313" key="3">
    <source>
        <dbReference type="Proteomes" id="UP000285860"/>
    </source>
</evidence>
<protein>
    <submittedName>
        <fullName evidence="2">Uncharacterized protein</fullName>
    </submittedName>
</protein>
<dbReference type="EMBL" id="MRCY01000088">
    <property type="protein sequence ID" value="RKL00195.1"/>
    <property type="molecule type" value="Genomic_DNA"/>
</dbReference>
<comment type="caution">
    <text evidence="2">The sequence shown here is derived from an EMBL/GenBank/DDBJ whole genome shotgun (WGS) entry which is preliminary data.</text>
</comment>
<dbReference type="Proteomes" id="UP000285860">
    <property type="component" value="Unassembled WGS sequence"/>
</dbReference>
<name>A0A420Q5Y2_FUSOX</name>
<evidence type="ECO:0000313" key="2">
    <source>
        <dbReference type="EMBL" id="RKL00195.1"/>
    </source>
</evidence>
<dbReference type="AlphaFoldDB" id="A0A420Q5Y2"/>
<proteinExistence type="predicted"/>
<reference evidence="2 3" key="1">
    <citation type="journal article" date="2018" name="Sci. Rep.">
        <title>Characterisation of pathogen-specific regions and novel effector candidates in Fusarium oxysporum f. sp. cepae.</title>
        <authorList>
            <person name="Armitage A.D."/>
            <person name="Taylor A."/>
            <person name="Sobczyk M.K."/>
            <person name="Baxter L."/>
            <person name="Greenfield B.P."/>
            <person name="Bates H.J."/>
            <person name="Wilson F."/>
            <person name="Jackson A.C."/>
            <person name="Ott S."/>
            <person name="Harrison R.J."/>
            <person name="Clarkson J.P."/>
        </authorList>
    </citation>
    <scope>NUCLEOTIDE SEQUENCE [LARGE SCALE GENOMIC DNA]</scope>
    <source>
        <strain evidence="2 3">Fo_A28</strain>
    </source>
</reference>
<feature type="compositionally biased region" description="Basic and acidic residues" evidence="1">
    <location>
        <begin position="33"/>
        <end position="42"/>
    </location>
</feature>
<sequence>MDQYIKLHKKPSRAMSTVALTLAQSNLVRRHRDNTTTDSRPHDVRRRRQQLDRAPDLPKAGESQ</sequence>
<feature type="region of interest" description="Disordered" evidence="1">
    <location>
        <begin position="25"/>
        <end position="64"/>
    </location>
</feature>
<evidence type="ECO:0000256" key="1">
    <source>
        <dbReference type="SAM" id="MobiDB-lite"/>
    </source>
</evidence>
<organism evidence="2 3">
    <name type="scientific">Fusarium oxysporum</name>
    <name type="common">Fusarium vascular wilt</name>
    <dbReference type="NCBI Taxonomy" id="5507"/>
    <lineage>
        <taxon>Eukaryota</taxon>
        <taxon>Fungi</taxon>
        <taxon>Dikarya</taxon>
        <taxon>Ascomycota</taxon>
        <taxon>Pezizomycotina</taxon>
        <taxon>Sordariomycetes</taxon>
        <taxon>Hypocreomycetidae</taxon>
        <taxon>Hypocreales</taxon>
        <taxon>Nectriaceae</taxon>
        <taxon>Fusarium</taxon>
        <taxon>Fusarium oxysporum species complex</taxon>
    </lineage>
</organism>